<evidence type="ECO:0000313" key="1">
    <source>
        <dbReference type="EMBL" id="KAH6641279.1"/>
    </source>
</evidence>
<name>A0ACB7PJV4_9PEZI</name>
<accession>A0ACB7PJV4</accession>
<keyword evidence="2" id="KW-1185">Reference proteome</keyword>
<organism evidence="1 2">
    <name type="scientific">Chaetomium tenue</name>
    <dbReference type="NCBI Taxonomy" id="1854479"/>
    <lineage>
        <taxon>Eukaryota</taxon>
        <taxon>Fungi</taxon>
        <taxon>Dikarya</taxon>
        <taxon>Ascomycota</taxon>
        <taxon>Pezizomycotina</taxon>
        <taxon>Sordariomycetes</taxon>
        <taxon>Sordariomycetidae</taxon>
        <taxon>Sordariales</taxon>
        <taxon>Chaetomiaceae</taxon>
        <taxon>Chaetomium</taxon>
    </lineage>
</organism>
<gene>
    <name evidence="1" type="ORF">F5144DRAFT_590612</name>
</gene>
<protein>
    <submittedName>
        <fullName evidence="1">Uncharacterized protein</fullName>
    </submittedName>
</protein>
<evidence type="ECO:0000313" key="2">
    <source>
        <dbReference type="Proteomes" id="UP000724584"/>
    </source>
</evidence>
<dbReference type="EMBL" id="JAGIZQ010000002">
    <property type="protein sequence ID" value="KAH6641279.1"/>
    <property type="molecule type" value="Genomic_DNA"/>
</dbReference>
<sequence>MLTAAKALVPTSWGRVPLRYVIVGATFLSLILLLATNHTRSYLPSWPSQGSTPASSAGDTIPNTVHLVHILPEDATDFTFQFSHFLCIFAANHHLRPHTIYLHTNTDTHSGAYLRAANGTTGKWNRLIFTHFPHLQIRQVTVPTHASNGKALQNMEHRSDFVRVRAVHDLGGVYLDWDAHALRDLAPLRRAGFKAVGGRQLGGQVNSGTFMSAAKGRLIRLWMERMGQVYTGGWTDHSNAELTRIAERLVADPAGREVLIMEREAFAPGSWQTGDTDMLFQVHEEEVSALEGKKQGDGLAEYREGFAERWDHPERFPEWVRDWSATYLLHAFSPHRWGHEVPGFKQITPRYVLERRSNFARAVYPMAKMMYDLGLIEIDDPWSGT</sequence>
<reference evidence="1 2" key="1">
    <citation type="journal article" date="2021" name="Nat. Commun.">
        <title>Genetic determinants of endophytism in the Arabidopsis root mycobiome.</title>
        <authorList>
            <person name="Mesny F."/>
            <person name="Miyauchi S."/>
            <person name="Thiergart T."/>
            <person name="Pickel B."/>
            <person name="Atanasova L."/>
            <person name="Karlsson M."/>
            <person name="Huettel B."/>
            <person name="Barry K.W."/>
            <person name="Haridas S."/>
            <person name="Chen C."/>
            <person name="Bauer D."/>
            <person name="Andreopoulos W."/>
            <person name="Pangilinan J."/>
            <person name="LaButti K."/>
            <person name="Riley R."/>
            <person name="Lipzen A."/>
            <person name="Clum A."/>
            <person name="Drula E."/>
            <person name="Henrissat B."/>
            <person name="Kohler A."/>
            <person name="Grigoriev I.V."/>
            <person name="Martin F.M."/>
            <person name="Hacquard S."/>
        </authorList>
    </citation>
    <scope>NUCLEOTIDE SEQUENCE [LARGE SCALE GENOMIC DNA]</scope>
    <source>
        <strain evidence="1 2">MPI-SDFR-AT-0079</strain>
    </source>
</reference>
<comment type="caution">
    <text evidence="1">The sequence shown here is derived from an EMBL/GenBank/DDBJ whole genome shotgun (WGS) entry which is preliminary data.</text>
</comment>
<dbReference type="Proteomes" id="UP000724584">
    <property type="component" value="Unassembled WGS sequence"/>
</dbReference>
<proteinExistence type="predicted"/>